<keyword evidence="1" id="KW-0808">Transferase</keyword>
<dbReference type="RefSeq" id="WP_348786824.1">
    <property type="nucleotide sequence ID" value="NZ_CP157390.1"/>
</dbReference>
<evidence type="ECO:0000313" key="1">
    <source>
        <dbReference type="EMBL" id="XBM46845.1"/>
    </source>
</evidence>
<dbReference type="EC" id="2.4.-.-" evidence="1"/>
<gene>
    <name evidence="1" type="ORF">AAME72_12210</name>
</gene>
<dbReference type="Pfam" id="PF13692">
    <property type="entry name" value="Glyco_trans_1_4"/>
    <property type="match status" value="1"/>
</dbReference>
<reference evidence="1" key="1">
    <citation type="submission" date="2024-05" db="EMBL/GenBank/DDBJ databases">
        <title>The Natural Products Discovery Center: Release of the First 8490 Sequenced Strains for Exploring Actinobacteria Biosynthetic Diversity.</title>
        <authorList>
            <person name="Kalkreuter E."/>
            <person name="Kautsar S.A."/>
            <person name="Yang D."/>
            <person name="Bader C.D."/>
            <person name="Teijaro C.N."/>
            <person name="Fluegel L."/>
            <person name="Davis C.M."/>
            <person name="Simpson J.R."/>
            <person name="Lauterbach L."/>
            <person name="Steele A.D."/>
            <person name="Gui C."/>
            <person name="Meng S."/>
            <person name="Li G."/>
            <person name="Viehrig K."/>
            <person name="Ye F."/>
            <person name="Su P."/>
            <person name="Kiefer A.F."/>
            <person name="Nichols A."/>
            <person name="Cepeda A.J."/>
            <person name="Yan W."/>
            <person name="Fan B."/>
            <person name="Jiang Y."/>
            <person name="Adhikari A."/>
            <person name="Zheng C.-J."/>
            <person name="Schuster L."/>
            <person name="Cowan T.M."/>
            <person name="Smanski M.J."/>
            <person name="Chevrette M.G."/>
            <person name="de Carvalho L.P.S."/>
            <person name="Shen B."/>
        </authorList>
    </citation>
    <scope>NUCLEOTIDE SEQUENCE</scope>
    <source>
        <strain evidence="1">NPDC080035</strain>
    </source>
</reference>
<sequence>MPRRVAVVTTWFPSDERPTEAPFNLDHSRAIARSADVSVIHLRLGGSGSIRTEDYAGFRVTRIPLSPRHPLRALRGLRILLLRARRADIVQTMAFSSILAVALIRPWLRRPWAHIEHWNGVSRPESVGRLWHTFRWLRRLIGLTDFVGGVTGELTRCLEHFAKGKPSEVVPCVVENPEPIPAARPDGLHLVALGGLIPRKNPLLAVDVVAALRERHPEVTMRWVGDGPQRAEVAARIADLGLGDVFTLVGNVPPERRFREFAPASIYFLPTTQENFFTSAAEALSAGVPVVAARVGGFTDFADESNSVLIGRDEMRVEPFVTAIETAAERFAGVAPATIAEPIRARFGMDALAEQFDRIHTSLLA</sequence>
<dbReference type="SUPFAM" id="SSF53756">
    <property type="entry name" value="UDP-Glycosyltransferase/glycogen phosphorylase"/>
    <property type="match status" value="1"/>
</dbReference>
<protein>
    <submittedName>
        <fullName evidence="1">Glycosyltransferase family 4 protein</fullName>
        <ecNumber evidence="1">2.4.-.-</ecNumber>
    </submittedName>
</protein>
<keyword evidence="1" id="KW-0328">Glycosyltransferase</keyword>
<dbReference type="CDD" id="cd03801">
    <property type="entry name" value="GT4_PimA-like"/>
    <property type="match status" value="1"/>
</dbReference>
<name>A0AAU7G7L5_9MICO</name>
<accession>A0AAU7G7L5</accession>
<dbReference type="EMBL" id="CP157390">
    <property type="protein sequence ID" value="XBM46845.1"/>
    <property type="molecule type" value="Genomic_DNA"/>
</dbReference>
<proteinExistence type="predicted"/>
<dbReference type="Gene3D" id="3.40.50.2000">
    <property type="entry name" value="Glycogen Phosphorylase B"/>
    <property type="match status" value="2"/>
</dbReference>
<dbReference type="PANTHER" id="PTHR45947">
    <property type="entry name" value="SULFOQUINOVOSYL TRANSFERASE SQD2"/>
    <property type="match status" value="1"/>
</dbReference>
<organism evidence="1">
    <name type="scientific">Leifsonia sp. NPDC080035</name>
    <dbReference type="NCBI Taxonomy" id="3143936"/>
    <lineage>
        <taxon>Bacteria</taxon>
        <taxon>Bacillati</taxon>
        <taxon>Actinomycetota</taxon>
        <taxon>Actinomycetes</taxon>
        <taxon>Micrococcales</taxon>
        <taxon>Microbacteriaceae</taxon>
        <taxon>Leifsonia</taxon>
    </lineage>
</organism>
<dbReference type="GO" id="GO:0016757">
    <property type="term" value="F:glycosyltransferase activity"/>
    <property type="evidence" value="ECO:0007669"/>
    <property type="project" value="UniProtKB-KW"/>
</dbReference>
<dbReference type="PANTHER" id="PTHR45947:SF15">
    <property type="entry name" value="TEICHURONIC ACID BIOSYNTHESIS GLYCOSYLTRANSFERASE TUAC-RELATED"/>
    <property type="match status" value="1"/>
</dbReference>
<dbReference type="AlphaFoldDB" id="A0AAU7G7L5"/>
<dbReference type="InterPro" id="IPR050194">
    <property type="entry name" value="Glycosyltransferase_grp1"/>
</dbReference>